<proteinExistence type="predicted"/>
<name>A0AAN8MHL9_9PEZI</name>
<dbReference type="Proteomes" id="UP001313282">
    <property type="component" value="Unassembled WGS sequence"/>
</dbReference>
<organism evidence="2 3">
    <name type="scientific">Orbilia javanica</name>
    <dbReference type="NCBI Taxonomy" id="47235"/>
    <lineage>
        <taxon>Eukaryota</taxon>
        <taxon>Fungi</taxon>
        <taxon>Dikarya</taxon>
        <taxon>Ascomycota</taxon>
        <taxon>Pezizomycotina</taxon>
        <taxon>Orbiliomycetes</taxon>
        <taxon>Orbiliales</taxon>
        <taxon>Orbiliaceae</taxon>
        <taxon>Orbilia</taxon>
    </lineage>
</organism>
<dbReference type="Pfam" id="PF00023">
    <property type="entry name" value="Ank"/>
    <property type="match status" value="1"/>
</dbReference>
<dbReference type="InterPro" id="IPR002110">
    <property type="entry name" value="Ankyrin_rpt"/>
</dbReference>
<keyword evidence="1" id="KW-0040">ANK repeat</keyword>
<reference evidence="2 3" key="1">
    <citation type="submission" date="2019-10" db="EMBL/GenBank/DDBJ databases">
        <authorList>
            <person name="Palmer J.M."/>
        </authorList>
    </citation>
    <scope>NUCLEOTIDE SEQUENCE [LARGE SCALE GENOMIC DNA]</scope>
    <source>
        <strain evidence="2 3">TWF718</strain>
    </source>
</reference>
<protein>
    <submittedName>
        <fullName evidence="2">Uncharacterized protein</fullName>
    </submittedName>
</protein>
<dbReference type="SUPFAM" id="SSF48403">
    <property type="entry name" value="Ankyrin repeat"/>
    <property type="match status" value="1"/>
</dbReference>
<gene>
    <name evidence="2" type="ORF">TWF718_010190</name>
</gene>
<evidence type="ECO:0000313" key="3">
    <source>
        <dbReference type="Proteomes" id="UP001313282"/>
    </source>
</evidence>
<dbReference type="Gene3D" id="1.25.40.20">
    <property type="entry name" value="Ankyrin repeat-containing domain"/>
    <property type="match status" value="1"/>
</dbReference>
<sequence>MICGHNKTFCDWAHSSSRLFLSTLLSWVESDIDYSDDGTELKELCGCLVDTELSSDAQDSRLQNGGESIVNANPQSTIIKLAHFTVQEYLESEHIKDSDVKFFALSSSSTVTDFSLNIMRRVSSINPDLLHELYISRRAAGDIDDLPWNSDHYLINFAFYLITTIYCFPGFEDLDLSTEDGREILQLILKFLHPDSAPVLFLKRPPAERGCSEEIELQANFMESYDYQHFSSQSSGLIFCREDERVLTSTTAYLKILWKLLGVYNVRLGLEVLELLDEQERRKLLTENTKIRVGYDLDSSDNWEPSLPEPFEASGTLPEIFAESQFLTNSSSQSKYSINRLRFLTERFGNLLNLTNLLNCYSYSHSKNCGVGSDDVPPDTLSCLFEKLLREGANPNGGGMLMTPLQVAAQCWDFEAIKLLLDHEADVNAIGVEGGRTCLGWQSEYATWSPLRIYRRDIALFKPSYNFKCFDTEHREHRLLLHHKIFLCRTCGNPDAQGYDHKRYIESRHLDVEMRAKIEQLLISKGAIEF</sequence>
<dbReference type="AlphaFoldDB" id="A0AAN8MHL9"/>
<comment type="caution">
    <text evidence="2">The sequence shown here is derived from an EMBL/GenBank/DDBJ whole genome shotgun (WGS) entry which is preliminary data.</text>
</comment>
<dbReference type="EMBL" id="JAVHNR010000008">
    <property type="protein sequence ID" value="KAK6334742.1"/>
    <property type="molecule type" value="Genomic_DNA"/>
</dbReference>
<dbReference type="InterPro" id="IPR036770">
    <property type="entry name" value="Ankyrin_rpt-contain_sf"/>
</dbReference>
<accession>A0AAN8MHL9</accession>
<evidence type="ECO:0000256" key="1">
    <source>
        <dbReference type="PROSITE-ProRule" id="PRU00023"/>
    </source>
</evidence>
<dbReference type="PROSITE" id="PS50088">
    <property type="entry name" value="ANK_REPEAT"/>
    <property type="match status" value="1"/>
</dbReference>
<evidence type="ECO:0000313" key="2">
    <source>
        <dbReference type="EMBL" id="KAK6334742.1"/>
    </source>
</evidence>
<keyword evidence="3" id="KW-1185">Reference proteome</keyword>
<feature type="repeat" description="ANK" evidence="1">
    <location>
        <begin position="400"/>
        <end position="432"/>
    </location>
</feature>